<sequence length="552" mass="60341">MSAQKNLDKKDTSVQNITGKLEKSLSIGDGKKDEAKATDAANAQAIGKNFRPKLTSKSNSTVSADPDKILEYAKDKVASKAAKNKKKGSPGEKGSGSTSKPGGSNSNSGGNNPKPVMSYASKLKATSNTPAAPVNPAAGPAPVTTPSSIQDRLQAAQVSAPVVSTNQSLPNAATTFVPSASAQATQNVNPVASVPSSFVPSNPSATSLPTSLTFTNSQQTSFTAPTTNFEDILRKSSLNPDVCDFQPGRPRVVSSQTTVANPSEVEAAVKKLIEDFTQRKNFFKQNLAYYVDNHLKPFLSNAGNIDVLIRTLLNIVLENEDFMYTLVNLLTTCATACSSCDFISQVVSTVKSMSREFNHTDEENNFILVMAYLYQGLAEKYASQSALLSEEFRADIMAMLMTEDLPKVKLALRALQIALGRLEREHSSYFEQEVVAYLSYLSENKSEVRDSIQQVIHYRCLLRQYQDEEALHDELSDNRAQYDYSSNHSQPMCGPDGQALTDEEIHFLHNMSQEVDCIRLDQLGEILDEAYEDEMDDDAYNALDEFLKTIPK</sequence>
<dbReference type="SUPFAM" id="SSF48371">
    <property type="entry name" value="ARM repeat"/>
    <property type="match status" value="1"/>
</dbReference>
<feature type="compositionally biased region" description="Basic and acidic residues" evidence="1">
    <location>
        <begin position="65"/>
        <end position="78"/>
    </location>
</feature>
<feature type="region of interest" description="Disordered" evidence="1">
    <location>
        <begin position="1"/>
        <end position="152"/>
    </location>
</feature>
<gene>
    <name evidence="2" type="ORF">BEMITA_LOCUS10522</name>
</gene>
<dbReference type="Proteomes" id="UP001152759">
    <property type="component" value="Chromosome 6"/>
</dbReference>
<protein>
    <submittedName>
        <fullName evidence="2">Uncharacterized protein</fullName>
    </submittedName>
</protein>
<dbReference type="KEGG" id="btab:109034440"/>
<keyword evidence="3" id="KW-1185">Reference proteome</keyword>
<organism evidence="2 3">
    <name type="scientific">Bemisia tabaci</name>
    <name type="common">Sweetpotato whitefly</name>
    <name type="synonym">Aleurodes tabaci</name>
    <dbReference type="NCBI Taxonomy" id="7038"/>
    <lineage>
        <taxon>Eukaryota</taxon>
        <taxon>Metazoa</taxon>
        <taxon>Ecdysozoa</taxon>
        <taxon>Arthropoda</taxon>
        <taxon>Hexapoda</taxon>
        <taxon>Insecta</taxon>
        <taxon>Pterygota</taxon>
        <taxon>Neoptera</taxon>
        <taxon>Paraneoptera</taxon>
        <taxon>Hemiptera</taxon>
        <taxon>Sternorrhyncha</taxon>
        <taxon>Aleyrodoidea</taxon>
        <taxon>Aleyrodidae</taxon>
        <taxon>Aleyrodinae</taxon>
        <taxon>Bemisia</taxon>
    </lineage>
</organism>
<evidence type="ECO:0000256" key="1">
    <source>
        <dbReference type="SAM" id="MobiDB-lite"/>
    </source>
</evidence>
<evidence type="ECO:0000313" key="3">
    <source>
        <dbReference type="Proteomes" id="UP001152759"/>
    </source>
</evidence>
<name>A0A9P0C9P2_BEMTA</name>
<evidence type="ECO:0000313" key="2">
    <source>
        <dbReference type="EMBL" id="CAH0774127.1"/>
    </source>
</evidence>
<dbReference type="AlphaFoldDB" id="A0A9P0C9P2"/>
<accession>A0A9P0C9P2</accession>
<proteinExistence type="predicted"/>
<feature type="compositionally biased region" description="Basic and acidic residues" evidence="1">
    <location>
        <begin position="1"/>
        <end position="12"/>
    </location>
</feature>
<reference evidence="2" key="1">
    <citation type="submission" date="2021-12" db="EMBL/GenBank/DDBJ databases">
        <authorList>
            <person name="King R."/>
        </authorList>
    </citation>
    <scope>NUCLEOTIDE SEQUENCE</scope>
</reference>
<dbReference type="InterPro" id="IPR016024">
    <property type="entry name" value="ARM-type_fold"/>
</dbReference>
<feature type="compositionally biased region" description="Low complexity" evidence="1">
    <location>
        <begin position="95"/>
        <end position="115"/>
    </location>
</feature>
<feature type="compositionally biased region" description="Low complexity" evidence="1">
    <location>
        <begin position="125"/>
        <end position="147"/>
    </location>
</feature>
<dbReference type="EMBL" id="OU963867">
    <property type="protein sequence ID" value="CAH0774127.1"/>
    <property type="molecule type" value="Genomic_DNA"/>
</dbReference>